<protein>
    <submittedName>
        <fullName evidence="2">Uncharacterized protein</fullName>
    </submittedName>
</protein>
<feature type="compositionally biased region" description="Basic residues" evidence="1">
    <location>
        <begin position="1"/>
        <end position="10"/>
    </location>
</feature>
<dbReference type="PANTHER" id="PTHR46249:SF41">
    <property type="entry name" value="RETROPEPSINS DOMAIN-CONTAINING PROTEIN"/>
    <property type="match status" value="1"/>
</dbReference>
<dbReference type="EMBL" id="JACXVP010000012">
    <property type="protein sequence ID" value="KAG5570665.1"/>
    <property type="molecule type" value="Genomic_DNA"/>
</dbReference>
<feature type="region of interest" description="Disordered" evidence="1">
    <location>
        <begin position="1"/>
        <end position="35"/>
    </location>
</feature>
<name>A0A9J5W5E8_SOLCO</name>
<dbReference type="AlphaFoldDB" id="A0A9J5W5E8"/>
<accession>A0A9J5W5E8</accession>
<sequence>MTKGRGKGRGRSSSVSSRSSYGSSSSSSTPIIQRGRMSLVKINSKTQNKTSSSIHLEDIPESDPLYAKLQEYITQKQSNTFASIAREDTIDDMKTYEKVEKREMILLLENSDIQRREEPWKIFQRYLLNGLYFPGESYKTQKYYETLLISTGIEFQHFLGYNTDWGISSMIERQISLNNVRISFTYWDYIQAFDKVLCYNNERHKHTWFIKVCAKIFASPIPNWFLNWWSYHGPTIKILPKPFLKLYKEWVKISPDLNRLSQQQDISYLQQIEQICFFIEFSIPWIHKWVPEVDFTEEQIPCLYRTYYNNFWDKLMKKDPQTKSIYGQELLDQIVATVKEYNKIPNKRIVTDDSTSVKHMARRISNHDE</sequence>
<comment type="caution">
    <text evidence="2">The sequence shown here is derived from an EMBL/GenBank/DDBJ whole genome shotgun (WGS) entry which is preliminary data.</text>
</comment>
<gene>
    <name evidence="2" type="ORF">H5410_060431</name>
</gene>
<evidence type="ECO:0000256" key="1">
    <source>
        <dbReference type="SAM" id="MobiDB-lite"/>
    </source>
</evidence>
<evidence type="ECO:0000313" key="3">
    <source>
        <dbReference type="Proteomes" id="UP000824120"/>
    </source>
</evidence>
<dbReference type="PANTHER" id="PTHR46249">
    <property type="entry name" value="CCHC-TYPE DOMAIN-CONTAINING PROTEIN-RELATED"/>
    <property type="match status" value="1"/>
</dbReference>
<organism evidence="2 3">
    <name type="scientific">Solanum commersonii</name>
    <name type="common">Commerson's wild potato</name>
    <name type="synonym">Commerson's nightshade</name>
    <dbReference type="NCBI Taxonomy" id="4109"/>
    <lineage>
        <taxon>Eukaryota</taxon>
        <taxon>Viridiplantae</taxon>
        <taxon>Streptophyta</taxon>
        <taxon>Embryophyta</taxon>
        <taxon>Tracheophyta</taxon>
        <taxon>Spermatophyta</taxon>
        <taxon>Magnoliopsida</taxon>
        <taxon>eudicotyledons</taxon>
        <taxon>Gunneridae</taxon>
        <taxon>Pentapetalae</taxon>
        <taxon>asterids</taxon>
        <taxon>lamiids</taxon>
        <taxon>Solanales</taxon>
        <taxon>Solanaceae</taxon>
        <taxon>Solanoideae</taxon>
        <taxon>Solaneae</taxon>
        <taxon>Solanum</taxon>
    </lineage>
</organism>
<reference evidence="2 3" key="1">
    <citation type="submission" date="2020-09" db="EMBL/GenBank/DDBJ databases">
        <title>De no assembly of potato wild relative species, Solanum commersonii.</title>
        <authorList>
            <person name="Cho K."/>
        </authorList>
    </citation>
    <scope>NUCLEOTIDE SEQUENCE [LARGE SCALE GENOMIC DNA]</scope>
    <source>
        <strain evidence="2">LZ3.2</strain>
        <tissue evidence="2">Leaf</tissue>
    </source>
</reference>
<dbReference type="OrthoDB" id="1743486at2759"/>
<proteinExistence type="predicted"/>
<dbReference type="Proteomes" id="UP000824120">
    <property type="component" value="Chromosome 12"/>
</dbReference>
<feature type="compositionally biased region" description="Low complexity" evidence="1">
    <location>
        <begin position="11"/>
        <end position="28"/>
    </location>
</feature>
<evidence type="ECO:0000313" key="2">
    <source>
        <dbReference type="EMBL" id="KAG5570665.1"/>
    </source>
</evidence>
<keyword evidence="3" id="KW-1185">Reference proteome</keyword>